<feature type="domain" description="EF-hand" evidence="6">
    <location>
        <begin position="12"/>
        <end position="47"/>
    </location>
</feature>
<evidence type="ECO:0000259" key="5">
    <source>
        <dbReference type="PROSITE" id="PS50021"/>
    </source>
</evidence>
<dbReference type="GO" id="GO:0051017">
    <property type="term" value="P:actin filament bundle assembly"/>
    <property type="evidence" value="ECO:0007669"/>
    <property type="project" value="InterPro"/>
</dbReference>
<dbReference type="Proteomes" id="UP000887567">
    <property type="component" value="Unplaced"/>
</dbReference>
<dbReference type="Gene3D" id="1.10.418.10">
    <property type="entry name" value="Calponin-like domain"/>
    <property type="match status" value="4"/>
</dbReference>
<dbReference type="Pfam" id="PF00036">
    <property type="entry name" value="EF-hand_1"/>
    <property type="match status" value="1"/>
</dbReference>
<keyword evidence="3" id="KW-0106">Calcium</keyword>
<keyword evidence="1" id="KW-0479">Metal-binding</keyword>
<dbReference type="GO" id="GO:0005884">
    <property type="term" value="C:actin filament"/>
    <property type="evidence" value="ECO:0007669"/>
    <property type="project" value="TreeGrafter"/>
</dbReference>
<feature type="domain" description="Calponin-homology (CH)" evidence="5">
    <location>
        <begin position="265"/>
        <end position="370"/>
    </location>
</feature>
<dbReference type="GO" id="GO:0005737">
    <property type="term" value="C:cytoplasm"/>
    <property type="evidence" value="ECO:0007669"/>
    <property type="project" value="TreeGrafter"/>
</dbReference>
<protein>
    <recommendedName>
        <fullName evidence="9">Fimbrin</fullName>
    </recommendedName>
</protein>
<feature type="domain" description="Calponin-homology (CH)" evidence="5">
    <location>
        <begin position="522"/>
        <end position="630"/>
    </location>
</feature>
<dbReference type="SMART" id="SM00033">
    <property type="entry name" value="CH"/>
    <property type="match status" value="4"/>
</dbReference>
<dbReference type="PANTHER" id="PTHR19961">
    <property type="entry name" value="FIMBRIN/PLASTIN"/>
    <property type="match status" value="1"/>
</dbReference>
<reference evidence="7" key="1">
    <citation type="submission" date="2022-11" db="UniProtKB">
        <authorList>
            <consortium name="EnsemblMetazoa"/>
        </authorList>
    </citation>
    <scope>IDENTIFICATION</scope>
</reference>
<dbReference type="SMART" id="SM00054">
    <property type="entry name" value="EFh"/>
    <property type="match status" value="1"/>
</dbReference>
<dbReference type="InterPro" id="IPR002048">
    <property type="entry name" value="EF_hand_dom"/>
</dbReference>
<dbReference type="SUPFAM" id="SSF47473">
    <property type="entry name" value="EF-hand"/>
    <property type="match status" value="1"/>
</dbReference>
<dbReference type="GeneID" id="110246651"/>
<sequence>MERRELKRVRDEDLSEYKEAFKYFDKNGNGYIDKDELDLLLEKLNINIPRYKRETLKKEYGSTIDFDEFQDIVVEHSTAQTGAAFLNMLTKRKVEHTGGTSHVSAQGTTHSFSKSEAVGFADWMNIHLAGDEDLKKHGYIPLDISSDSGALLRKVKDGVLLCKLINATVEGTIDDRVINITPDSTYAVHENQTLAINSAISIGCRIVNIGAEDLASGKPHLVLGLLWQIIRIGLFSHITISEVPGLLRLPEGSTTEEKENKLHQMTPEEILMMWVNYHLNNAGSPRRISNFGDDIEDSEIYSELLTRLAALCDITIKPTSHIPDKTTRADEILKNAKIMGCKRFITAKEILEGNEKLNLAFVANLFNTYPCLTEDGDDDDALYSQGTESELEETREEKTYRNWMNSLGANPFVNWIYNDLQDGHILMQLYDRIHPGIVDWSRVASRKDCAKPRGGNMNKIANCNYAVEIAVNQPFGFSLVGVQGQDINEGKHKLTLGLLGQMMKAYTLSILLQLESEGEGEVITDGKIIKMVNDKLKEFGKTSTIKDFKDSVIASSRPVIDLIDCIKERTVDYKLVYFGANDKEKMQNARYALSLARKIGAQIYALPEDLVECNAKMVMTVFVCLLACSYKYPGRTNKQNAKTRQARK</sequence>
<dbReference type="PROSITE" id="PS50222">
    <property type="entry name" value="EF_HAND_2"/>
    <property type="match status" value="1"/>
</dbReference>
<dbReference type="InterPro" id="IPR001589">
    <property type="entry name" value="Actinin_actin-bd_CS"/>
</dbReference>
<evidence type="ECO:0000259" key="6">
    <source>
        <dbReference type="PROSITE" id="PS50222"/>
    </source>
</evidence>
<dbReference type="AlphaFoldDB" id="A0A913XQN4"/>
<evidence type="ECO:0000256" key="2">
    <source>
        <dbReference type="ARBA" id="ARBA00022737"/>
    </source>
</evidence>
<dbReference type="CDD" id="cd21301">
    <property type="entry name" value="CH_PLS_rpt4"/>
    <property type="match status" value="1"/>
</dbReference>
<dbReference type="InterPro" id="IPR018247">
    <property type="entry name" value="EF_Hand_1_Ca_BS"/>
</dbReference>
<dbReference type="CDD" id="cd21298">
    <property type="entry name" value="CH_PLS_rpt3"/>
    <property type="match status" value="1"/>
</dbReference>
<keyword evidence="8" id="KW-1185">Reference proteome</keyword>
<dbReference type="OrthoDB" id="431378at2759"/>
<evidence type="ECO:0008006" key="9">
    <source>
        <dbReference type="Google" id="ProtNLM"/>
    </source>
</evidence>
<dbReference type="InterPro" id="IPR001715">
    <property type="entry name" value="CH_dom"/>
</dbReference>
<dbReference type="Gene3D" id="1.10.238.10">
    <property type="entry name" value="EF-hand"/>
    <property type="match status" value="1"/>
</dbReference>
<dbReference type="KEGG" id="epa:110246651"/>
<keyword evidence="4" id="KW-0009">Actin-binding</keyword>
<proteinExistence type="predicted"/>
<dbReference type="InterPro" id="IPR036872">
    <property type="entry name" value="CH_dom_sf"/>
</dbReference>
<dbReference type="Pfam" id="PF00307">
    <property type="entry name" value="CH"/>
    <property type="match status" value="4"/>
</dbReference>
<organism evidence="7 8">
    <name type="scientific">Exaiptasia diaphana</name>
    <name type="common">Tropical sea anemone</name>
    <name type="synonym">Aiptasia pulchella</name>
    <dbReference type="NCBI Taxonomy" id="2652724"/>
    <lineage>
        <taxon>Eukaryota</taxon>
        <taxon>Metazoa</taxon>
        <taxon>Cnidaria</taxon>
        <taxon>Anthozoa</taxon>
        <taxon>Hexacorallia</taxon>
        <taxon>Actiniaria</taxon>
        <taxon>Aiptasiidae</taxon>
        <taxon>Exaiptasia</taxon>
    </lineage>
</organism>
<dbReference type="FunFam" id="1.10.418.10:FF:000010">
    <property type="entry name" value="Plastin-3 isoform 1"/>
    <property type="match status" value="1"/>
</dbReference>
<evidence type="ECO:0000256" key="1">
    <source>
        <dbReference type="ARBA" id="ARBA00022723"/>
    </source>
</evidence>
<dbReference type="PROSITE" id="PS00018">
    <property type="entry name" value="EF_HAND_1"/>
    <property type="match status" value="1"/>
</dbReference>
<dbReference type="SUPFAM" id="SSF47576">
    <property type="entry name" value="Calponin-homology domain, CH-domain"/>
    <property type="match status" value="1"/>
</dbReference>
<feature type="domain" description="Calponin-homology (CH)" evidence="5">
    <location>
        <begin position="114"/>
        <end position="234"/>
    </location>
</feature>
<evidence type="ECO:0000256" key="3">
    <source>
        <dbReference type="ARBA" id="ARBA00022837"/>
    </source>
</evidence>
<dbReference type="InterPro" id="IPR011992">
    <property type="entry name" value="EF-hand-dom_pair"/>
</dbReference>
<dbReference type="RefSeq" id="XP_020908676.1">
    <property type="nucleotide sequence ID" value="XM_021053017.2"/>
</dbReference>
<dbReference type="GO" id="GO:0032432">
    <property type="term" value="C:actin filament bundle"/>
    <property type="evidence" value="ECO:0007669"/>
    <property type="project" value="TreeGrafter"/>
</dbReference>
<keyword evidence="2" id="KW-0677">Repeat</keyword>
<dbReference type="PANTHER" id="PTHR19961:SF18">
    <property type="entry name" value="FI19014P1"/>
    <property type="match status" value="1"/>
</dbReference>
<dbReference type="PROSITE" id="PS50021">
    <property type="entry name" value="CH"/>
    <property type="match status" value="4"/>
</dbReference>
<evidence type="ECO:0000313" key="7">
    <source>
        <dbReference type="EnsemblMetazoa" id="XP_020908676.1"/>
    </source>
</evidence>
<accession>A0A913XQN4</accession>
<evidence type="ECO:0000313" key="8">
    <source>
        <dbReference type="Proteomes" id="UP000887567"/>
    </source>
</evidence>
<dbReference type="GO" id="GO:0051639">
    <property type="term" value="P:actin filament network formation"/>
    <property type="evidence" value="ECO:0007669"/>
    <property type="project" value="TreeGrafter"/>
</dbReference>
<dbReference type="EnsemblMetazoa" id="XM_021053017.2">
    <property type="protein sequence ID" value="XP_020908676.1"/>
    <property type="gene ID" value="LOC110246651"/>
</dbReference>
<evidence type="ECO:0000256" key="4">
    <source>
        <dbReference type="ARBA" id="ARBA00023203"/>
    </source>
</evidence>
<dbReference type="PROSITE" id="PS00019">
    <property type="entry name" value="ACTININ_1"/>
    <property type="match status" value="1"/>
</dbReference>
<dbReference type="GO" id="GO:0005509">
    <property type="term" value="F:calcium ion binding"/>
    <property type="evidence" value="ECO:0007669"/>
    <property type="project" value="InterPro"/>
</dbReference>
<dbReference type="GO" id="GO:0051015">
    <property type="term" value="F:actin filament binding"/>
    <property type="evidence" value="ECO:0007669"/>
    <property type="project" value="InterPro"/>
</dbReference>
<name>A0A913XQN4_EXADI</name>
<dbReference type="InterPro" id="IPR039959">
    <property type="entry name" value="Fimbrin/Plastin"/>
</dbReference>
<feature type="domain" description="Calponin-homology (CH)" evidence="5">
    <location>
        <begin position="394"/>
        <end position="507"/>
    </location>
</feature>